<reference evidence="2 4" key="1">
    <citation type="journal article" date="2014" name="ISME J.">
        <title>Trehalose/2-sulfotrehalose biosynthesis and glycine-betaine uptake are widely spread mechanisms for osmoadaptation in the Halobacteriales.</title>
        <authorList>
            <person name="Youssef N.H."/>
            <person name="Savage-Ashlock K.N."/>
            <person name="McCully A.L."/>
            <person name="Luedtke B."/>
            <person name="Shaw E.I."/>
            <person name="Hoff W.D."/>
            <person name="Elshahed M.S."/>
        </authorList>
    </citation>
    <scope>NUCLEOTIDE SEQUENCE [LARGE SCALE GENOMIC DNA]</scope>
    <source>
        <strain evidence="2 4">DX253</strain>
    </source>
</reference>
<gene>
    <name evidence="3" type="ORF">SAMN05444342_4389</name>
    <name evidence="2" type="ORF">ZOD2009_19143</name>
</gene>
<organism evidence="2 4">
    <name type="scientific">Haladaptatus paucihalophilus DX253</name>
    <dbReference type="NCBI Taxonomy" id="797209"/>
    <lineage>
        <taxon>Archaea</taxon>
        <taxon>Methanobacteriati</taxon>
        <taxon>Methanobacteriota</taxon>
        <taxon>Stenosarchaea group</taxon>
        <taxon>Halobacteria</taxon>
        <taxon>Halobacteriales</taxon>
        <taxon>Haladaptataceae</taxon>
        <taxon>Haladaptatus</taxon>
    </lineage>
</organism>
<name>E7QYD8_HALPU</name>
<dbReference type="OrthoDB" id="376532at2157"/>
<keyword evidence="5" id="KW-1185">Reference proteome</keyword>
<reference evidence="3" key="3">
    <citation type="submission" date="2016-11" db="EMBL/GenBank/DDBJ databases">
        <authorList>
            <person name="Jaros S."/>
            <person name="Januszkiewicz K."/>
            <person name="Wedrychowicz H."/>
        </authorList>
    </citation>
    <scope>NUCLEOTIDE SEQUENCE [LARGE SCALE GENOMIC DNA]</scope>
    <source>
        <strain evidence="3">DX253</strain>
    </source>
</reference>
<evidence type="ECO:0000256" key="1">
    <source>
        <dbReference type="SAM" id="MobiDB-lite"/>
    </source>
</evidence>
<proteinExistence type="predicted"/>
<accession>E7QYD8</accession>
<dbReference type="STRING" id="797209.GCA_000376445_02139"/>
<dbReference type="PATRIC" id="fig|797209.4.peg.3744"/>
<dbReference type="AlphaFoldDB" id="E7QYD8"/>
<evidence type="ECO:0000313" key="3">
    <source>
        <dbReference type="EMBL" id="SHL67952.1"/>
    </source>
</evidence>
<dbReference type="Proteomes" id="UP000003751">
    <property type="component" value="Unassembled WGS sequence"/>
</dbReference>
<reference evidence="5" key="2">
    <citation type="submission" date="2016-11" db="EMBL/GenBank/DDBJ databases">
        <authorList>
            <person name="Varghese N."/>
            <person name="Submissions S."/>
        </authorList>
    </citation>
    <scope>NUCLEOTIDE SEQUENCE [LARGE SCALE GENOMIC DNA]</scope>
    <source>
        <strain evidence="5">DX253</strain>
    </source>
</reference>
<dbReference type="RefSeq" id="WP_007982563.1">
    <property type="nucleotide sequence ID" value="NZ_AEMG01000027.1"/>
</dbReference>
<feature type="region of interest" description="Disordered" evidence="1">
    <location>
        <begin position="86"/>
        <end position="109"/>
    </location>
</feature>
<dbReference type="EMBL" id="FRAN01000011">
    <property type="protein sequence ID" value="SHL67952.1"/>
    <property type="molecule type" value="Genomic_DNA"/>
</dbReference>
<sequence>MGFTIPDVFDDILAELRTIRTLVANDVGASDASVDGTTSVHWFSTGTDRKPLDDEYTEEKGTWEPIEFGFRAKTVTVRTTDDVNICPVDPSGSTQGAKIRPDEQESPYSLGGDNGIDTETIWIQAAASATNTPKIEVQAFA</sequence>
<protein>
    <submittedName>
        <fullName evidence="2">Uncharacterized protein</fullName>
    </submittedName>
</protein>
<dbReference type="Proteomes" id="UP000184203">
    <property type="component" value="Unassembled WGS sequence"/>
</dbReference>
<evidence type="ECO:0000313" key="5">
    <source>
        <dbReference type="Proteomes" id="UP000184203"/>
    </source>
</evidence>
<evidence type="ECO:0000313" key="2">
    <source>
        <dbReference type="EMBL" id="EFW90463.1"/>
    </source>
</evidence>
<evidence type="ECO:0000313" key="4">
    <source>
        <dbReference type="Proteomes" id="UP000003751"/>
    </source>
</evidence>
<dbReference type="EMBL" id="AEMG01000027">
    <property type="protein sequence ID" value="EFW90463.1"/>
    <property type="molecule type" value="Genomic_DNA"/>
</dbReference>